<feature type="domain" description="Nucleotidyl transferase" evidence="6">
    <location>
        <begin position="4"/>
        <end position="273"/>
    </location>
</feature>
<sequence length="295" mass="34398">IKKVIIPIAGLGTRFLPLSKVFPKEFWPLADIPALQYIIEEAHDSGIKEIIFVNRPEKEKRVILDYFKKYFKRVPELEEILKKRKRKHLLKELKKLEKISKNISFSQIFQKEPLGSSHAILQAEKLIKNEPCAVLYGDDIVESKIPCLLQLIKIFKKYQKPVIALYRIPKESFQFYGMVKVERIAKRLYKIKRVVEKPSVDEAPSNLAVVGKHIITPEVFNHFKKTPFSLKTDITLSESLSEMAEDGKEVYGYEFEGKWLECGNKPAYLKSNLYLSLKHPQFGPELKKYLKKEKF</sequence>
<proteinExistence type="inferred from homology"/>
<evidence type="ECO:0000256" key="1">
    <source>
        <dbReference type="ARBA" id="ARBA00006890"/>
    </source>
</evidence>
<protein>
    <recommendedName>
        <fullName evidence="2">UTP--glucose-1-phosphate uridylyltransferase</fullName>
        <ecNumber evidence="2">2.7.7.9</ecNumber>
    </recommendedName>
</protein>
<evidence type="ECO:0000313" key="7">
    <source>
        <dbReference type="EMBL" id="GAI08322.1"/>
    </source>
</evidence>
<dbReference type="GO" id="GO:0006011">
    <property type="term" value="P:UDP-alpha-D-glucose metabolic process"/>
    <property type="evidence" value="ECO:0007669"/>
    <property type="project" value="InterPro"/>
</dbReference>
<comment type="caution">
    <text evidence="7">The sequence shown here is derived from an EMBL/GenBank/DDBJ whole genome shotgun (WGS) entry which is preliminary data.</text>
</comment>
<dbReference type="InterPro" id="IPR005771">
    <property type="entry name" value="GalU_uridylyltTrfase_bac/arc"/>
</dbReference>
<dbReference type="Gene3D" id="3.90.550.10">
    <property type="entry name" value="Spore Coat Polysaccharide Biosynthesis Protein SpsA, Chain A"/>
    <property type="match status" value="1"/>
</dbReference>
<evidence type="ECO:0000256" key="4">
    <source>
        <dbReference type="ARBA" id="ARBA00022695"/>
    </source>
</evidence>
<evidence type="ECO:0000256" key="5">
    <source>
        <dbReference type="ARBA" id="ARBA00048128"/>
    </source>
</evidence>
<dbReference type="PANTHER" id="PTHR43197">
    <property type="entry name" value="UTP--GLUCOSE-1-PHOSPHATE URIDYLYLTRANSFERASE"/>
    <property type="match status" value="1"/>
</dbReference>
<dbReference type="InterPro" id="IPR029044">
    <property type="entry name" value="Nucleotide-diphossugar_trans"/>
</dbReference>
<dbReference type="InterPro" id="IPR005835">
    <property type="entry name" value="NTP_transferase_dom"/>
</dbReference>
<name>X1KMK9_9ZZZZ</name>
<evidence type="ECO:0000256" key="2">
    <source>
        <dbReference type="ARBA" id="ARBA00012415"/>
    </source>
</evidence>
<dbReference type="SUPFAM" id="SSF53448">
    <property type="entry name" value="Nucleotide-diphospho-sugar transferases"/>
    <property type="match status" value="1"/>
</dbReference>
<accession>X1KMK9</accession>
<reference evidence="7" key="1">
    <citation type="journal article" date="2014" name="Front. Microbiol.">
        <title>High frequency of phylogenetically diverse reductive dehalogenase-homologous genes in deep subseafloor sedimentary metagenomes.</title>
        <authorList>
            <person name="Kawai M."/>
            <person name="Futagami T."/>
            <person name="Toyoda A."/>
            <person name="Takaki Y."/>
            <person name="Nishi S."/>
            <person name="Hori S."/>
            <person name="Arai W."/>
            <person name="Tsubouchi T."/>
            <person name="Morono Y."/>
            <person name="Uchiyama I."/>
            <person name="Ito T."/>
            <person name="Fujiyama A."/>
            <person name="Inagaki F."/>
            <person name="Takami H."/>
        </authorList>
    </citation>
    <scope>NUCLEOTIDE SEQUENCE</scope>
    <source>
        <strain evidence="7">Expedition CK06-06</strain>
    </source>
</reference>
<keyword evidence="3" id="KW-0808">Transferase</keyword>
<feature type="non-terminal residue" evidence="7">
    <location>
        <position position="1"/>
    </location>
</feature>
<dbReference type="EMBL" id="BARV01008795">
    <property type="protein sequence ID" value="GAI08322.1"/>
    <property type="molecule type" value="Genomic_DNA"/>
</dbReference>
<dbReference type="GO" id="GO:0003983">
    <property type="term" value="F:UTP:glucose-1-phosphate uridylyltransferase activity"/>
    <property type="evidence" value="ECO:0007669"/>
    <property type="project" value="UniProtKB-EC"/>
</dbReference>
<gene>
    <name evidence="7" type="ORF">S06H3_17571</name>
</gene>
<comment type="catalytic activity">
    <reaction evidence="5">
        <text>alpha-D-glucose 1-phosphate + UTP + H(+) = UDP-alpha-D-glucose + diphosphate</text>
        <dbReference type="Rhea" id="RHEA:19889"/>
        <dbReference type="ChEBI" id="CHEBI:15378"/>
        <dbReference type="ChEBI" id="CHEBI:33019"/>
        <dbReference type="ChEBI" id="CHEBI:46398"/>
        <dbReference type="ChEBI" id="CHEBI:58601"/>
        <dbReference type="ChEBI" id="CHEBI:58885"/>
        <dbReference type="EC" id="2.7.7.9"/>
    </reaction>
</comment>
<dbReference type="Pfam" id="PF00483">
    <property type="entry name" value="NTP_transferase"/>
    <property type="match status" value="1"/>
</dbReference>
<keyword evidence="4" id="KW-0548">Nucleotidyltransferase</keyword>
<dbReference type="PANTHER" id="PTHR43197:SF1">
    <property type="entry name" value="UTP--GLUCOSE-1-PHOSPHATE URIDYLYLTRANSFERASE"/>
    <property type="match status" value="1"/>
</dbReference>
<evidence type="ECO:0000256" key="3">
    <source>
        <dbReference type="ARBA" id="ARBA00022679"/>
    </source>
</evidence>
<evidence type="ECO:0000259" key="6">
    <source>
        <dbReference type="Pfam" id="PF00483"/>
    </source>
</evidence>
<organism evidence="7">
    <name type="scientific">marine sediment metagenome</name>
    <dbReference type="NCBI Taxonomy" id="412755"/>
    <lineage>
        <taxon>unclassified sequences</taxon>
        <taxon>metagenomes</taxon>
        <taxon>ecological metagenomes</taxon>
    </lineage>
</organism>
<dbReference type="AlphaFoldDB" id="X1KMK9"/>
<comment type="similarity">
    <text evidence="1">Belongs to the UDPGP type 2 family.</text>
</comment>
<dbReference type="EC" id="2.7.7.9" evidence="2"/>